<evidence type="ECO:0000313" key="3">
    <source>
        <dbReference type="Proteomes" id="UP000266327"/>
    </source>
</evidence>
<dbReference type="GO" id="GO:0003677">
    <property type="term" value="F:DNA binding"/>
    <property type="evidence" value="ECO:0007669"/>
    <property type="project" value="InterPro"/>
</dbReference>
<keyword evidence="3" id="KW-1185">Reference proteome</keyword>
<gene>
    <name evidence="2" type="ORF">D3878_13360</name>
</gene>
<dbReference type="OrthoDB" id="8775743at2"/>
<organism evidence="2 3">
    <name type="scientific">Noviherbaspirillum sedimenti</name>
    <dbReference type="NCBI Taxonomy" id="2320865"/>
    <lineage>
        <taxon>Bacteria</taxon>
        <taxon>Pseudomonadati</taxon>
        <taxon>Pseudomonadota</taxon>
        <taxon>Betaproteobacteria</taxon>
        <taxon>Burkholderiales</taxon>
        <taxon>Oxalobacteraceae</taxon>
        <taxon>Noviherbaspirillum</taxon>
    </lineage>
</organism>
<name>A0A3A3G1U3_9BURK</name>
<dbReference type="Proteomes" id="UP000266327">
    <property type="component" value="Unassembled WGS sequence"/>
</dbReference>
<sequence length="133" mass="14644">MEIKRYLTQHDAAILCKLAESLLRLGEVDFNAGEMLLEILATSIILPEQVQKKDHVALFSEVTYCSINPDTMDSIVLVSPQDANQDLARVSVASPIGLALIGHRVKSIVKVTSPFCPAHPIKIIDVRSLMHVE</sequence>
<evidence type="ECO:0000313" key="2">
    <source>
        <dbReference type="EMBL" id="RJG02443.1"/>
    </source>
</evidence>
<dbReference type="RefSeq" id="WP_119785944.1">
    <property type="nucleotide sequence ID" value="NZ_QYUQ01000002.1"/>
</dbReference>
<proteinExistence type="predicted"/>
<accession>A0A3A3G1U3</accession>
<dbReference type="InterPro" id="IPR036953">
    <property type="entry name" value="GreA/GreB_C_sf"/>
</dbReference>
<feature type="domain" description="Transcription elongation factor GreA/GreB C-terminal" evidence="1">
    <location>
        <begin position="52"/>
        <end position="127"/>
    </location>
</feature>
<dbReference type="SUPFAM" id="SSF54534">
    <property type="entry name" value="FKBP-like"/>
    <property type="match status" value="1"/>
</dbReference>
<reference evidence="3" key="1">
    <citation type="submission" date="2018-09" db="EMBL/GenBank/DDBJ databases">
        <authorList>
            <person name="Zhu H."/>
        </authorList>
    </citation>
    <scope>NUCLEOTIDE SEQUENCE [LARGE SCALE GENOMIC DNA]</scope>
    <source>
        <strain evidence="3">K1S02-23</strain>
    </source>
</reference>
<protein>
    <submittedName>
        <fullName evidence="2">Transcriptional regulator</fullName>
    </submittedName>
</protein>
<evidence type="ECO:0000259" key="1">
    <source>
        <dbReference type="Pfam" id="PF01272"/>
    </source>
</evidence>
<dbReference type="EMBL" id="QYUQ01000002">
    <property type="protein sequence ID" value="RJG02443.1"/>
    <property type="molecule type" value="Genomic_DNA"/>
</dbReference>
<dbReference type="InterPro" id="IPR001437">
    <property type="entry name" value="Tscrpt_elong_fac_GreA/B_C"/>
</dbReference>
<dbReference type="AlphaFoldDB" id="A0A3A3G1U3"/>
<comment type="caution">
    <text evidence="2">The sequence shown here is derived from an EMBL/GenBank/DDBJ whole genome shotgun (WGS) entry which is preliminary data.</text>
</comment>
<dbReference type="Gene3D" id="3.10.50.30">
    <property type="entry name" value="Transcription elongation factor, GreA/GreB, C-terminal domain"/>
    <property type="match status" value="1"/>
</dbReference>
<dbReference type="Pfam" id="PF01272">
    <property type="entry name" value="GreA_GreB"/>
    <property type="match status" value="1"/>
</dbReference>
<dbReference type="GO" id="GO:0032784">
    <property type="term" value="P:regulation of DNA-templated transcription elongation"/>
    <property type="evidence" value="ECO:0007669"/>
    <property type="project" value="InterPro"/>
</dbReference>